<evidence type="ECO:0000313" key="2">
    <source>
        <dbReference type="EMBL" id="GAA3603513.1"/>
    </source>
</evidence>
<feature type="transmembrane region" description="Helical" evidence="1">
    <location>
        <begin position="34"/>
        <end position="52"/>
    </location>
</feature>
<evidence type="ECO:0000313" key="3">
    <source>
        <dbReference type="Proteomes" id="UP001501074"/>
    </source>
</evidence>
<name>A0ABP6ZEC9_9ACTN</name>
<comment type="caution">
    <text evidence="2">The sequence shown here is derived from an EMBL/GenBank/DDBJ whole genome shotgun (WGS) entry which is preliminary data.</text>
</comment>
<keyword evidence="1" id="KW-0472">Membrane</keyword>
<sequence length="56" mass="5832">MTGQGSSVQAALRVVSIVMGLSMLWIGFDTDRDGVRLLLFIAGGAALLDGVIRLGL</sequence>
<protein>
    <recommendedName>
        <fullName evidence="4">DUF2892 domain-containing protein</fullName>
    </recommendedName>
</protein>
<keyword evidence="1" id="KW-0812">Transmembrane</keyword>
<keyword evidence="3" id="KW-1185">Reference proteome</keyword>
<organism evidence="2 3">
    <name type="scientific">Kineosporia mesophila</name>
    <dbReference type="NCBI Taxonomy" id="566012"/>
    <lineage>
        <taxon>Bacteria</taxon>
        <taxon>Bacillati</taxon>
        <taxon>Actinomycetota</taxon>
        <taxon>Actinomycetes</taxon>
        <taxon>Kineosporiales</taxon>
        <taxon>Kineosporiaceae</taxon>
        <taxon>Kineosporia</taxon>
    </lineage>
</organism>
<keyword evidence="1" id="KW-1133">Transmembrane helix</keyword>
<reference evidence="3" key="1">
    <citation type="journal article" date="2019" name="Int. J. Syst. Evol. Microbiol.">
        <title>The Global Catalogue of Microorganisms (GCM) 10K type strain sequencing project: providing services to taxonomists for standard genome sequencing and annotation.</title>
        <authorList>
            <consortium name="The Broad Institute Genomics Platform"/>
            <consortium name="The Broad Institute Genome Sequencing Center for Infectious Disease"/>
            <person name="Wu L."/>
            <person name="Ma J."/>
        </authorList>
    </citation>
    <scope>NUCLEOTIDE SEQUENCE [LARGE SCALE GENOMIC DNA]</scope>
    <source>
        <strain evidence="3">JCM 16902</strain>
    </source>
</reference>
<dbReference type="Proteomes" id="UP001501074">
    <property type="component" value="Unassembled WGS sequence"/>
</dbReference>
<proteinExistence type="predicted"/>
<evidence type="ECO:0000256" key="1">
    <source>
        <dbReference type="SAM" id="Phobius"/>
    </source>
</evidence>
<dbReference type="EMBL" id="BAAAZO010000003">
    <property type="protein sequence ID" value="GAA3603513.1"/>
    <property type="molecule type" value="Genomic_DNA"/>
</dbReference>
<accession>A0ABP6ZEC9</accession>
<gene>
    <name evidence="2" type="ORF">GCM10022223_18950</name>
</gene>
<feature type="transmembrane region" description="Helical" evidence="1">
    <location>
        <begin position="12"/>
        <end position="28"/>
    </location>
</feature>
<evidence type="ECO:0008006" key="4">
    <source>
        <dbReference type="Google" id="ProtNLM"/>
    </source>
</evidence>